<keyword evidence="5" id="KW-0539">Nucleus</keyword>
<evidence type="ECO:0000256" key="5">
    <source>
        <dbReference type="ARBA" id="ARBA00023242"/>
    </source>
</evidence>
<dbReference type="SUPFAM" id="SSF57701">
    <property type="entry name" value="Zn2/Cys6 DNA-binding domain"/>
    <property type="match status" value="1"/>
</dbReference>
<feature type="domain" description="Zn(2)-C6 fungal-type" evidence="7">
    <location>
        <begin position="17"/>
        <end position="48"/>
    </location>
</feature>
<comment type="caution">
    <text evidence="8">The sequence shown here is derived from an EMBL/GenBank/DDBJ whole genome shotgun (WGS) entry which is preliminary data.</text>
</comment>
<accession>A0A427XE20</accession>
<dbReference type="RefSeq" id="XP_028472160.1">
    <property type="nucleotide sequence ID" value="XM_028619587.1"/>
</dbReference>
<dbReference type="PANTHER" id="PTHR31845">
    <property type="entry name" value="FINGER DOMAIN PROTEIN, PUTATIVE-RELATED"/>
    <property type="match status" value="1"/>
</dbReference>
<evidence type="ECO:0000256" key="1">
    <source>
        <dbReference type="ARBA" id="ARBA00004123"/>
    </source>
</evidence>
<dbReference type="STRING" id="105984.A0A427XE20"/>
<protein>
    <recommendedName>
        <fullName evidence="7">Zn(2)-C6 fungal-type domain-containing protein</fullName>
    </recommendedName>
</protein>
<dbReference type="Gene3D" id="4.10.240.10">
    <property type="entry name" value="Zn(2)-C6 fungal-type DNA-binding domain"/>
    <property type="match status" value="1"/>
</dbReference>
<dbReference type="EMBL" id="RSCE01000019">
    <property type="protein sequence ID" value="RSH77013.1"/>
    <property type="molecule type" value="Genomic_DNA"/>
</dbReference>
<evidence type="ECO:0000259" key="7">
    <source>
        <dbReference type="PROSITE" id="PS50048"/>
    </source>
</evidence>
<dbReference type="InterPro" id="IPR036864">
    <property type="entry name" value="Zn2-C6_fun-type_DNA-bd_sf"/>
</dbReference>
<dbReference type="CDD" id="cd12148">
    <property type="entry name" value="fungal_TF_MHR"/>
    <property type="match status" value="1"/>
</dbReference>
<dbReference type="InterPro" id="IPR051089">
    <property type="entry name" value="prtT"/>
</dbReference>
<proteinExistence type="predicted"/>
<keyword evidence="2" id="KW-0805">Transcription regulation</keyword>
<dbReference type="GO" id="GO:0000976">
    <property type="term" value="F:transcription cis-regulatory region binding"/>
    <property type="evidence" value="ECO:0007669"/>
    <property type="project" value="TreeGrafter"/>
</dbReference>
<dbReference type="GeneID" id="39588497"/>
<comment type="subcellular location">
    <subcellularLocation>
        <location evidence="1">Nucleus</location>
    </subcellularLocation>
</comment>
<dbReference type="GO" id="GO:0000981">
    <property type="term" value="F:DNA-binding transcription factor activity, RNA polymerase II-specific"/>
    <property type="evidence" value="ECO:0007669"/>
    <property type="project" value="InterPro"/>
</dbReference>
<gene>
    <name evidence="8" type="ORF">EHS24_003954</name>
</gene>
<feature type="compositionally biased region" description="Low complexity" evidence="6">
    <location>
        <begin position="96"/>
        <end position="109"/>
    </location>
</feature>
<feature type="region of interest" description="Disordered" evidence="6">
    <location>
        <begin position="86"/>
        <end position="125"/>
    </location>
</feature>
<dbReference type="PROSITE" id="PS00463">
    <property type="entry name" value="ZN2_CY6_FUNGAL_1"/>
    <property type="match status" value="1"/>
</dbReference>
<evidence type="ECO:0000313" key="9">
    <source>
        <dbReference type="Proteomes" id="UP000279236"/>
    </source>
</evidence>
<evidence type="ECO:0000256" key="2">
    <source>
        <dbReference type="ARBA" id="ARBA00023015"/>
    </source>
</evidence>
<reference evidence="8 9" key="1">
    <citation type="submission" date="2018-11" db="EMBL/GenBank/DDBJ databases">
        <title>Genome sequence of Apiotrichum porosum DSM 27194.</title>
        <authorList>
            <person name="Aliyu H."/>
            <person name="Gorte O."/>
            <person name="Ochsenreither K."/>
        </authorList>
    </citation>
    <scope>NUCLEOTIDE SEQUENCE [LARGE SCALE GENOMIC DNA]</scope>
    <source>
        <strain evidence="8 9">DSM 27194</strain>
    </source>
</reference>
<evidence type="ECO:0000256" key="4">
    <source>
        <dbReference type="ARBA" id="ARBA00023163"/>
    </source>
</evidence>
<sequence length="675" mass="74073">MNNGVEQSEEDRLSNRACDPCRRMKTRCIGKENPPCNRCQALGRECTFGLSTKRANDSGPGTERMQALEAQVQSLQDSVEMLLQHHRETPPPPAASPLASWPLSPALGPHQPSSPSPDENDDDEDPLAAAAMMAPLRHMLTAVETARLQADTNCSPQKRHSHKRARLDDSAGHHQAPSTPSPLTEDPVELGLFSEATGRRLFDLFMGNSLQYVPSFDATSDTFDDLRRRSPFAVSVIVMVGAKIENASREPTAALKRLCAHAETTAKSTLFTPVSKIEVVQSMIVLACWGDTAWRPGCHALSLATEMGLHRCIDFLAQRGMGRGKTPAEVEEERCLVVGARVWLSICKIILEMSFNFGRSLMFRVEETLVHARALLEHPLTIPTDRRLVTACEFLLCRLPLQGLGRPGIIDAHGVVQNITSQVDHLEAFWHDEMGNRGYSLTHPMRVMVSIQAAYAVLFTNACMLQGVRGREDVLLLSPDRKECLHVALHAAVKVVHAVVHADRQDLKFGNTDAHIAIAFAARFLIRLVSLLPEEVDLRQAGSDVTLLCNLLAYCPGFQFSQQLRSILRRSRRKGFLPDSAAPSPPRMVDNLLSTTSTGTANESPTGWDGILNFAMFDQLAAQDAPLLPADASGGAPPLFSVEGMPQQFEGMLSELWNQQLASSFGLFGLLEPQP</sequence>
<dbReference type="Proteomes" id="UP000279236">
    <property type="component" value="Unassembled WGS sequence"/>
</dbReference>
<evidence type="ECO:0000313" key="8">
    <source>
        <dbReference type="EMBL" id="RSH77013.1"/>
    </source>
</evidence>
<dbReference type="PROSITE" id="PS50048">
    <property type="entry name" value="ZN2_CY6_FUNGAL_2"/>
    <property type="match status" value="1"/>
</dbReference>
<name>A0A427XE20_9TREE</name>
<feature type="region of interest" description="Disordered" evidence="6">
    <location>
        <begin position="151"/>
        <end position="187"/>
    </location>
</feature>
<keyword evidence="4" id="KW-0804">Transcription</keyword>
<dbReference type="OrthoDB" id="2123952at2759"/>
<dbReference type="CDD" id="cd00067">
    <property type="entry name" value="GAL4"/>
    <property type="match status" value="1"/>
</dbReference>
<dbReference type="GO" id="GO:0005634">
    <property type="term" value="C:nucleus"/>
    <property type="evidence" value="ECO:0007669"/>
    <property type="project" value="UniProtKB-SubCell"/>
</dbReference>
<dbReference type="InterPro" id="IPR001138">
    <property type="entry name" value="Zn2Cys6_DnaBD"/>
</dbReference>
<keyword evidence="9" id="KW-1185">Reference proteome</keyword>
<evidence type="ECO:0000256" key="3">
    <source>
        <dbReference type="ARBA" id="ARBA00023125"/>
    </source>
</evidence>
<organism evidence="8 9">
    <name type="scientific">Apiotrichum porosum</name>
    <dbReference type="NCBI Taxonomy" id="105984"/>
    <lineage>
        <taxon>Eukaryota</taxon>
        <taxon>Fungi</taxon>
        <taxon>Dikarya</taxon>
        <taxon>Basidiomycota</taxon>
        <taxon>Agaricomycotina</taxon>
        <taxon>Tremellomycetes</taxon>
        <taxon>Trichosporonales</taxon>
        <taxon>Trichosporonaceae</taxon>
        <taxon>Apiotrichum</taxon>
    </lineage>
</organism>
<dbReference type="AlphaFoldDB" id="A0A427XE20"/>
<keyword evidence="3" id="KW-0238">DNA-binding</keyword>
<dbReference type="Pfam" id="PF00172">
    <property type="entry name" value="Zn_clus"/>
    <property type="match status" value="1"/>
</dbReference>
<dbReference type="GO" id="GO:0008270">
    <property type="term" value="F:zinc ion binding"/>
    <property type="evidence" value="ECO:0007669"/>
    <property type="project" value="InterPro"/>
</dbReference>
<evidence type="ECO:0000256" key="6">
    <source>
        <dbReference type="SAM" id="MobiDB-lite"/>
    </source>
</evidence>
<dbReference type="PANTHER" id="PTHR31845:SF17">
    <property type="entry name" value="ZN(II)2CYS6 TRANSCRIPTION FACTOR (EUROFUNG)"/>
    <property type="match status" value="1"/>
</dbReference>
<dbReference type="SMART" id="SM00066">
    <property type="entry name" value="GAL4"/>
    <property type="match status" value="1"/>
</dbReference>